<dbReference type="InterPro" id="IPR010383">
    <property type="entry name" value="Glyco_hydrolase_94_b-supersand"/>
</dbReference>
<organism evidence="8 9">
    <name type="scientific">Paenibacillus residui</name>
    <dbReference type="NCBI Taxonomy" id="629724"/>
    <lineage>
        <taxon>Bacteria</taxon>
        <taxon>Bacillati</taxon>
        <taxon>Bacillota</taxon>
        <taxon>Bacilli</taxon>
        <taxon>Bacillales</taxon>
        <taxon>Paenibacillaceae</taxon>
        <taxon>Paenibacillus</taxon>
    </lineage>
</organism>
<dbReference type="Gene3D" id="1.50.10.10">
    <property type="match status" value="1"/>
</dbReference>
<keyword evidence="9" id="KW-1185">Reference proteome</keyword>
<dbReference type="GO" id="GO:0016787">
    <property type="term" value="F:hydrolase activity"/>
    <property type="evidence" value="ECO:0007669"/>
    <property type="project" value="UniProtKB-KW"/>
</dbReference>
<dbReference type="InterPro" id="IPR012341">
    <property type="entry name" value="6hp_glycosidase-like_sf"/>
</dbReference>
<dbReference type="SUPFAM" id="SSF74650">
    <property type="entry name" value="Galactose mutarotase-like"/>
    <property type="match status" value="2"/>
</dbReference>
<accession>A0ABW3DD24</accession>
<dbReference type="InterPro" id="IPR052047">
    <property type="entry name" value="GH94_Enzymes"/>
</dbReference>
<keyword evidence="8" id="KW-0378">Hydrolase</keyword>
<reference evidence="9" key="1">
    <citation type="journal article" date="2019" name="Int. J. Syst. Evol. Microbiol.">
        <title>The Global Catalogue of Microorganisms (GCM) 10K type strain sequencing project: providing services to taxonomists for standard genome sequencing and annotation.</title>
        <authorList>
            <consortium name="The Broad Institute Genomics Platform"/>
            <consortium name="The Broad Institute Genome Sequencing Center for Infectious Disease"/>
            <person name="Wu L."/>
            <person name="Ma J."/>
        </authorList>
    </citation>
    <scope>NUCLEOTIDE SEQUENCE [LARGE SCALE GENOMIC DNA]</scope>
    <source>
        <strain evidence="9">CCUG 57263</strain>
    </source>
</reference>
<dbReference type="Gene3D" id="1.50.10.140">
    <property type="match status" value="1"/>
</dbReference>
<feature type="region of interest" description="Disordered" evidence="3">
    <location>
        <begin position="1197"/>
        <end position="1232"/>
    </location>
</feature>
<dbReference type="InterPro" id="IPR033432">
    <property type="entry name" value="GH94_catalytic"/>
</dbReference>
<dbReference type="Gene3D" id="2.60.420.10">
    <property type="entry name" value="Maltose phosphorylase, domain 3"/>
    <property type="match status" value="1"/>
</dbReference>
<dbReference type="CDD" id="cd11756">
    <property type="entry name" value="GH94N_ChvB_NdvB_1_like"/>
    <property type="match status" value="1"/>
</dbReference>
<feature type="region of interest" description="Disordered" evidence="3">
    <location>
        <begin position="1161"/>
        <end position="1184"/>
    </location>
</feature>
<keyword evidence="2" id="KW-0808">Transferase</keyword>
<evidence type="ECO:0000313" key="9">
    <source>
        <dbReference type="Proteomes" id="UP001597120"/>
    </source>
</evidence>
<evidence type="ECO:0000256" key="2">
    <source>
        <dbReference type="ARBA" id="ARBA00022679"/>
    </source>
</evidence>
<dbReference type="InterPro" id="IPR008928">
    <property type="entry name" value="6-hairpin_glycosidase_sf"/>
</dbReference>
<feature type="domain" description="Glycosyl hydrolase 94 supersandwich" evidence="5">
    <location>
        <begin position="2046"/>
        <end position="2333"/>
    </location>
</feature>
<feature type="transmembrane region" description="Helical" evidence="4">
    <location>
        <begin position="844"/>
        <end position="862"/>
    </location>
</feature>
<evidence type="ECO:0000259" key="6">
    <source>
        <dbReference type="Pfam" id="PF10091"/>
    </source>
</evidence>
<feature type="region of interest" description="Disordered" evidence="3">
    <location>
        <begin position="336"/>
        <end position="388"/>
    </location>
</feature>
<dbReference type="EMBL" id="JBHTIU010000074">
    <property type="protein sequence ID" value="MFD0871108.1"/>
    <property type="molecule type" value="Genomic_DNA"/>
</dbReference>
<evidence type="ECO:0000259" key="7">
    <source>
        <dbReference type="Pfam" id="PF17167"/>
    </source>
</evidence>
<dbReference type="Pfam" id="PF10091">
    <property type="entry name" value="Glycoamylase"/>
    <property type="match status" value="1"/>
</dbReference>
<gene>
    <name evidence="8" type="ORF">ACFQ03_18365</name>
</gene>
<feature type="domain" description="Glycosyl hydrolase 94 catalytic" evidence="7">
    <location>
        <begin position="2347"/>
        <end position="2771"/>
    </location>
</feature>
<dbReference type="PANTHER" id="PTHR37469">
    <property type="entry name" value="CELLOBIONIC ACID PHOSPHORYLASE-RELATED"/>
    <property type="match status" value="1"/>
</dbReference>
<dbReference type="RefSeq" id="WP_379290009.1">
    <property type="nucleotide sequence ID" value="NZ_JBHTIU010000074.1"/>
</dbReference>
<sequence>MILNNDSLRQKARELALKHDTRAAMRPAARLWKNFNADVDSLRSFVRSLQNKDTNCSQPAEEWLLDNAEFIEEQELTVREELSSYALRRLPCLRKSGELRIQSVCADYLEHVDGIADPETLANYIRAYQEVSVLTIAEAWAIPLILRVSLMTRLAKEMELVRERREVCAQVQHFLKKIEPARLDPEVLRTALDEAGQDIPLSGPWIVHMVSHLREWADDASMVREWLLCKLENGPESLDRLVTYEHQLQAGFQATAGHLIGSFRRVERWDWRETFEKICLVEQTLREDATGVYPRLDESSRDTIRKRVEEIARGLRVPENLVARQAVELAEAAYAEAKSGQVTRDGPNSPADAGKATEAIEACSESREVEGASEGTVTGADHSASRPVPELPRQTFLAYYLLENEGIKKLRQALKMCSESRLRMRPQGMTRRGTGSYFSLLSASFFIVLLGFTLWMGAGYDLRPVHWIVVALLLVLPASEWAVTAAHWLIERLTRPRPLLRYDFSAGIAEEAATMVVIPVIWSTAEEVRELADRLELHYLANRDPHIHFALLGDFTDAETESTPQDQIILESAKGHIERLNRLYSREGGTTFHLYQRRRQWNASEGVWMGWERKRGKLVEFVEYLQGSRDTSYQYTIGDDSVLQRIRYIITLDTDTQLPLGSAQRMIGTIHLPYNRPRLNESKSRVIEGYGVLQPRIGTSLEAAMRSRLAGLWSGNPGIDPYSFAASDPYQDGLGQGIFTGKGIFDVQAFHQVLCERIPDNHVLSHDLLEGGFLRAGLLSDIELVDDYPSTFRSYQMRLHRWVRGDWQLVCWLFPRICDRRGTLKPIDLSALTRWQMIDNLRRSLMPPVLFLILLLGLTILPGSPVRWLAVVFLTFMLPVIRQLAALGRGLRIRGLLASIGQALLAIGTLPYQAVIMADAAGRSLYRLYISKKHLLEWVSSAEIERRSSGKDGAPVLGMGRGLACTALFAVVSLFAPGYGPAIGLILSLIWALAPLGIRWLDERPSRSAVSFTREEEQHLRTLAKQIWMYFEDFAGERDHWLPPDNVQLDPPNGVAHRTSPTNIGFLLTCTLAARDFGFIDTRGMMERIGRTLGTLERMDKWNGHLYNWYDTVTLAPLPPLYVSTVDSGNFVASLMTVKEGLAEWLRTDFGLQGFSGKEQVDRGRYSKRENDRRQNTEAGIGKPTLSVHEEFAVEWEPTERSEVDEPGLPIGEGPFAPSEDDEGSGESAAEAADREQWLAYGHQLLARLETLIEETDFRPLYDHRAKLFSLGYHVAAGEREGILYDLLASEARQASFVAIALGQISVSHWFALGRTMTKIGNEAALISWSGTMFEYMMPWLIMRTYPNTIWERTYRSVVRKQIQYAHSRGVPFGISESGYYAFDYDLNYQYRAFGVPGLGFKRGLEQDLVLAPYATIMALPYARDQGLEDLRRMEKLGARGKYGYYEAIDFTQERMPKDQEYQIVRSFMAHHQGMSLLTLGNLLLPHKMYDRFHSDKRVRAAELLLQERAAARPKVIERLVMERVPRPAAKLEGVPATREFSSPDTPSPEVCVLSNGTFTTVLTNSGSGFSRYEGIAVSRWREDPVADDWGSYIYIRDVAEDAVWSATHQPCLVPVKEQLTQFMLEKAVYTRENKELATHLEVCVSPEANAEVRRLTLTNRGKEIRTVEVTTFLEAVLAPPDADDAHPAFSKLFVKTEYCPDAQCLLAQRRPRDGGEQALWAAHALIASEHGPVEYESDRAAFIGRGHTLADPQGLRSRLGGTLGAVADPAFIMRRQLTLKPGERVQLFAVTGVADSREEVIEMMKRFGSGHQVERSFQMAWTRSQIELRHLHLKAADAALFQQLAGRALYAHTLAEEQSRRIADNVRGQSGLWSHGISGDRPIVLVRIDDTANLAFVTKLLVGHEYLRRLGMPLDLVVLNESQGGYQQDLQEAIRRIAEQGAVRFGNDRGGIFLVAANQLSEEDKTLLLATARVLLRAGGPSLKAQLKPARGSGQQEWSASPVPAKESWQQRNPSITTTRDQPSAEAAEPLTLFNGWGGFSPDGREYRIVIKNGNHLPAPWVNVIANPRFGTVLSELYTGYTWWRNSRECKLTPWSNDPVVDRPGEICYLRDEESGQFWQIPHGRTEAGSSHTVTHGRGFTRYNQESHGLSQEMTVFVPLNDPVKVIRLSLTNRTEEKRRLSVTYYADWVLGVRREATSPFIVTEWDERASMLYARNTYQESFREATAFLTVLTDSDDLTGTGDKEMPASARKELSWTADREEFIGRNGTPARPAAMGRSRLSGRTGPVYDSCGAVQAKLSVEPGEQVTVYTLLGCEDSRESAMELVRKYKQASQCEKAFGQVAAFWDRVLEQVQISTPSPEMDLMMNGWLLYQSLSCRMWARTAFYQAGGAYGFRDQLQDSLSLLHSLPHLTRSQIILHASHQYIEGDVQHWWHEETHKGIRTRFSDDLLWLPYAVTRYLEHTGDESILEETAPYLHSDPLGEGELERYEPTVVSEESGTIYEHCLRAIDRSLSFGEHGLPLIGIGDWNDGLSRVGDAGRGESVWLGWFICYILDRFADLCARRGEPDRAERYRQVRGELAASLNEHAWDGQWYRRAFTDDGQWLGSLHNNECRIDAIAQSWSVISEAGEPDKAHRAMESFDRNLVDRSLSVVRLLTPPFDHTDPSPGYIQGYPPGIRENGAQYTHGVLWGILAWCRLGNGDKAFELFHMLNPITHTRTPGEVRRYVGEPYVMAADVYTTDPHKGHAGWTWYTGAAGWMYQVGLEGILGLQRRGARLYIRPCIPSDWPEVTIRYRYGDASYRITIRNPERKCNGAAVFEVDGRKIPLTEFGEEGPFVDLSDDGKDHEVVLTL</sequence>
<keyword evidence="1" id="KW-0328">Glycosyltransferase</keyword>
<keyword evidence="4" id="KW-1133">Transmembrane helix</keyword>
<dbReference type="Gene3D" id="2.70.98.40">
    <property type="entry name" value="Glycoside hydrolase, family 65, N-terminal domain"/>
    <property type="match status" value="2"/>
</dbReference>
<evidence type="ECO:0000256" key="4">
    <source>
        <dbReference type="SAM" id="Phobius"/>
    </source>
</evidence>
<dbReference type="InterPro" id="IPR037018">
    <property type="entry name" value="GH65_N"/>
</dbReference>
<dbReference type="InterPro" id="IPR037824">
    <property type="entry name" value="GH94N_2_NdvB"/>
</dbReference>
<feature type="transmembrane region" description="Helical" evidence="4">
    <location>
        <begin position="467"/>
        <end position="490"/>
    </location>
</feature>
<dbReference type="Pfam" id="PF17167">
    <property type="entry name" value="Glyco_hydro_94"/>
    <property type="match status" value="1"/>
</dbReference>
<feature type="region of interest" description="Disordered" evidence="3">
    <location>
        <begin position="1987"/>
        <end position="2028"/>
    </location>
</feature>
<protein>
    <submittedName>
        <fullName evidence="8">GH36-type glycosyl hydrolase domain-containing protein</fullName>
    </submittedName>
</protein>
<feature type="domain" description="Glycoamylase-like" evidence="6">
    <location>
        <begin position="1288"/>
        <end position="1485"/>
    </location>
</feature>
<name>A0ABW3DD24_9BACL</name>
<dbReference type="CDD" id="cd11753">
    <property type="entry name" value="GH94N_ChvB_NdvB_2_like"/>
    <property type="match status" value="1"/>
</dbReference>
<dbReference type="PANTHER" id="PTHR37469:SF2">
    <property type="entry name" value="CELLOBIONIC ACID PHOSPHORYLASE"/>
    <property type="match status" value="1"/>
</dbReference>
<keyword evidence="4" id="KW-0812">Transmembrane</keyword>
<keyword evidence="4" id="KW-0472">Membrane</keyword>
<evidence type="ECO:0000256" key="3">
    <source>
        <dbReference type="SAM" id="MobiDB-lite"/>
    </source>
</evidence>
<dbReference type="InterPro" id="IPR019282">
    <property type="entry name" value="Glycoamylase-like_cons_dom"/>
</dbReference>
<evidence type="ECO:0000313" key="8">
    <source>
        <dbReference type="EMBL" id="MFD0871108.1"/>
    </source>
</evidence>
<evidence type="ECO:0000256" key="1">
    <source>
        <dbReference type="ARBA" id="ARBA00022676"/>
    </source>
</evidence>
<dbReference type="Proteomes" id="UP001597120">
    <property type="component" value="Unassembled WGS sequence"/>
</dbReference>
<dbReference type="InterPro" id="IPR011013">
    <property type="entry name" value="Gal_mutarotase_sf_dom"/>
</dbReference>
<dbReference type="SMART" id="SM01068">
    <property type="entry name" value="CBM_X"/>
    <property type="match status" value="2"/>
</dbReference>
<comment type="caution">
    <text evidence="8">The sequence shown here is derived from an EMBL/GenBank/DDBJ whole genome shotgun (WGS) entry which is preliminary data.</text>
</comment>
<dbReference type="Pfam" id="PF06165">
    <property type="entry name" value="GH94_b-supersand"/>
    <property type="match status" value="2"/>
</dbReference>
<dbReference type="SUPFAM" id="SSF48208">
    <property type="entry name" value="Six-hairpin glycosidases"/>
    <property type="match status" value="1"/>
</dbReference>
<feature type="compositionally biased region" description="Polar residues" evidence="3">
    <location>
        <begin position="2009"/>
        <end position="2023"/>
    </location>
</feature>
<dbReference type="InterPro" id="IPR037820">
    <property type="entry name" value="GH94N_NdvB"/>
</dbReference>
<evidence type="ECO:0000259" key="5">
    <source>
        <dbReference type="Pfam" id="PF06165"/>
    </source>
</evidence>
<feature type="compositionally biased region" description="Basic and acidic residues" evidence="3">
    <location>
        <begin position="1161"/>
        <end position="1176"/>
    </location>
</feature>
<feature type="domain" description="Glycosyl hydrolase 94 supersandwich" evidence="5">
    <location>
        <begin position="1539"/>
        <end position="1808"/>
    </location>
</feature>
<feature type="transmembrane region" description="Helical" evidence="4">
    <location>
        <begin position="434"/>
        <end position="455"/>
    </location>
</feature>
<feature type="transmembrane region" description="Helical" evidence="4">
    <location>
        <begin position="868"/>
        <end position="887"/>
    </location>
</feature>
<proteinExistence type="predicted"/>